<accession>A0A1H1QKR2</accession>
<dbReference type="Gene3D" id="3.90.470.20">
    <property type="entry name" value="4'-phosphopantetheinyl transferase domain"/>
    <property type="match status" value="1"/>
</dbReference>
<feature type="domain" description="4'-phosphopantetheinyl transferase" evidence="4">
    <location>
        <begin position="19"/>
        <end position="127"/>
    </location>
</feature>
<dbReference type="Proteomes" id="UP000199679">
    <property type="component" value="Chromosome I"/>
</dbReference>
<evidence type="ECO:0000256" key="1">
    <source>
        <dbReference type="ARBA" id="ARBA00022679"/>
    </source>
</evidence>
<keyword evidence="3" id="KW-0460">Magnesium</keyword>
<keyword evidence="2" id="KW-0479">Metal-binding</keyword>
<dbReference type="Pfam" id="PF01648">
    <property type="entry name" value="ACPS"/>
    <property type="match status" value="1"/>
</dbReference>
<dbReference type="OrthoDB" id="517356at2"/>
<dbReference type="InterPro" id="IPR037143">
    <property type="entry name" value="4-PPantetheinyl_Trfase_dom_sf"/>
</dbReference>
<dbReference type="GO" id="GO:0006633">
    <property type="term" value="P:fatty acid biosynthetic process"/>
    <property type="evidence" value="ECO:0007669"/>
    <property type="project" value="InterPro"/>
</dbReference>
<proteinExistence type="predicted"/>
<dbReference type="EMBL" id="LT629740">
    <property type="protein sequence ID" value="SDS24072.1"/>
    <property type="molecule type" value="Genomic_DNA"/>
</dbReference>
<organism evidence="5 6">
    <name type="scientific">Mucilaginibacter mallensis</name>
    <dbReference type="NCBI Taxonomy" id="652787"/>
    <lineage>
        <taxon>Bacteria</taxon>
        <taxon>Pseudomonadati</taxon>
        <taxon>Bacteroidota</taxon>
        <taxon>Sphingobacteriia</taxon>
        <taxon>Sphingobacteriales</taxon>
        <taxon>Sphingobacteriaceae</taxon>
        <taxon>Mucilaginibacter</taxon>
    </lineage>
</organism>
<keyword evidence="6" id="KW-1185">Reference proteome</keyword>
<evidence type="ECO:0000256" key="3">
    <source>
        <dbReference type="ARBA" id="ARBA00022842"/>
    </source>
</evidence>
<dbReference type="InterPro" id="IPR008278">
    <property type="entry name" value="4-PPantetheinyl_Trfase_dom"/>
</dbReference>
<evidence type="ECO:0000256" key="2">
    <source>
        <dbReference type="ARBA" id="ARBA00022723"/>
    </source>
</evidence>
<dbReference type="InterPro" id="IPR004568">
    <property type="entry name" value="Ppantetheine-prot_Trfase_dom"/>
</dbReference>
<sequence>MENKIFKSVNDIAADKKFAVGNDLVHLPTFLLSLTEPFKNKAYTPTEIAYCDQFSESALRYASTWAAKEAVYKAVKQLDPKALGWKKIEITRDKPGGQPNVTLHQHPGRFKISLSISHDGDYIWAIAFIEIS</sequence>
<evidence type="ECO:0000259" key="4">
    <source>
        <dbReference type="Pfam" id="PF01648"/>
    </source>
</evidence>
<dbReference type="STRING" id="652787.SAMN05216490_0797"/>
<keyword evidence="1" id="KW-0808">Transferase</keyword>
<dbReference type="RefSeq" id="WP_091369550.1">
    <property type="nucleotide sequence ID" value="NZ_LT629740.1"/>
</dbReference>
<dbReference type="AlphaFoldDB" id="A0A1H1QKR2"/>
<name>A0A1H1QKR2_MUCMA</name>
<protein>
    <submittedName>
        <fullName evidence="5">Fatty acid synthase subunit beta, fungi type/holo-[acyl-carrier protein] synthase</fullName>
    </submittedName>
</protein>
<dbReference type="GO" id="GO:0008897">
    <property type="term" value="F:holo-[acyl-carrier-protein] synthase activity"/>
    <property type="evidence" value="ECO:0007669"/>
    <property type="project" value="InterPro"/>
</dbReference>
<dbReference type="GO" id="GO:0000287">
    <property type="term" value="F:magnesium ion binding"/>
    <property type="evidence" value="ECO:0007669"/>
    <property type="project" value="InterPro"/>
</dbReference>
<evidence type="ECO:0000313" key="6">
    <source>
        <dbReference type="Proteomes" id="UP000199679"/>
    </source>
</evidence>
<dbReference type="NCBIfam" id="TIGR00556">
    <property type="entry name" value="pantethn_trn"/>
    <property type="match status" value="1"/>
</dbReference>
<evidence type="ECO:0000313" key="5">
    <source>
        <dbReference type="EMBL" id="SDS24072.1"/>
    </source>
</evidence>
<dbReference type="SUPFAM" id="SSF56214">
    <property type="entry name" value="4'-phosphopantetheinyl transferase"/>
    <property type="match status" value="1"/>
</dbReference>
<gene>
    <name evidence="5" type="ORF">SAMN05216490_0797</name>
</gene>
<reference evidence="5 6" key="1">
    <citation type="submission" date="2016-10" db="EMBL/GenBank/DDBJ databases">
        <authorList>
            <person name="de Groot N.N."/>
        </authorList>
    </citation>
    <scope>NUCLEOTIDE SEQUENCE [LARGE SCALE GENOMIC DNA]</scope>
    <source>
        <strain evidence="5 6">MP1X4</strain>
    </source>
</reference>